<dbReference type="Pfam" id="PF00903">
    <property type="entry name" value="Glyoxalase"/>
    <property type="match status" value="1"/>
</dbReference>
<feature type="domain" description="VOC" evidence="1">
    <location>
        <begin position="2"/>
        <end position="124"/>
    </location>
</feature>
<sequence>MKLQSFTLQIFDPEETIEFYTTILGFTLIHELTKDGFIYYDFRFQNPDFYVRLQYDPLANKALYQEKMTDNYWKYSLFVDDIQEAYKYVLTQNLNIGAPFQFGDIGYLAHTTDTEQHKIEYIQKTFEQNGRLATKEQTALGLITIRTKDPVKILKFYEEVLNMKLFVRMYVNRGNGFTLYFLGAKDLEAPNPDIDAIENREWMYQQSHLFIEIQHFWGSEQDDNFKLEATQRTGLQSINFAGDLAILKERLSAQNISYKEEMNSIIFKTLDKHTIVVVGEE</sequence>
<name>A0ABP1F2E9_9FLAO</name>
<comment type="caution">
    <text evidence="2">The sequence shown here is derived from an EMBL/GenBank/DDBJ whole genome shotgun (WGS) entry which is preliminary data.</text>
</comment>
<evidence type="ECO:0000259" key="1">
    <source>
        <dbReference type="PROSITE" id="PS51819"/>
    </source>
</evidence>
<dbReference type="CDD" id="cd06587">
    <property type="entry name" value="VOC"/>
    <property type="match status" value="1"/>
</dbReference>
<dbReference type="Proteomes" id="UP001497527">
    <property type="component" value="Unassembled WGS sequence"/>
</dbReference>
<organism evidence="2 3">
    <name type="scientific">Tenacibaculum polynesiense</name>
    <dbReference type="NCBI Taxonomy" id="3137857"/>
    <lineage>
        <taxon>Bacteria</taxon>
        <taxon>Pseudomonadati</taxon>
        <taxon>Bacteroidota</taxon>
        <taxon>Flavobacteriia</taxon>
        <taxon>Flavobacteriales</taxon>
        <taxon>Flavobacteriaceae</taxon>
        <taxon>Tenacibaculum</taxon>
    </lineage>
</organism>
<dbReference type="RefSeq" id="WP_348718484.1">
    <property type="nucleotide sequence ID" value="NZ_CAXJIO010000015.1"/>
</dbReference>
<dbReference type="EMBL" id="CAXJIO010000015">
    <property type="protein sequence ID" value="CAL2104210.1"/>
    <property type="molecule type" value="Genomic_DNA"/>
</dbReference>
<protein>
    <submittedName>
        <fullName evidence="2">VOC domain-containing protein</fullName>
    </submittedName>
</protein>
<reference evidence="2 3" key="1">
    <citation type="submission" date="2024-05" db="EMBL/GenBank/DDBJ databases">
        <authorList>
            <person name="Duchaud E."/>
        </authorList>
    </citation>
    <scope>NUCLEOTIDE SEQUENCE [LARGE SCALE GENOMIC DNA]</scope>
    <source>
        <strain evidence="2">Ena-SAMPLE-TAB-13-05-2024-13:56:06:370-140308</strain>
    </source>
</reference>
<dbReference type="InterPro" id="IPR029068">
    <property type="entry name" value="Glyas_Bleomycin-R_OHBP_Dase"/>
</dbReference>
<keyword evidence="3" id="KW-1185">Reference proteome</keyword>
<dbReference type="SUPFAM" id="SSF54593">
    <property type="entry name" value="Glyoxalase/Bleomycin resistance protein/Dihydroxybiphenyl dioxygenase"/>
    <property type="match status" value="2"/>
</dbReference>
<dbReference type="PANTHER" id="PTHR10374">
    <property type="entry name" value="LACTOYLGLUTATHIONE LYASE GLYOXALASE I"/>
    <property type="match status" value="1"/>
</dbReference>
<dbReference type="InterPro" id="IPR037523">
    <property type="entry name" value="VOC_core"/>
</dbReference>
<accession>A0ABP1F2E9</accession>
<evidence type="ECO:0000313" key="2">
    <source>
        <dbReference type="EMBL" id="CAL2104210.1"/>
    </source>
</evidence>
<dbReference type="InterPro" id="IPR004360">
    <property type="entry name" value="Glyas_Fos-R_dOase_dom"/>
</dbReference>
<dbReference type="Gene3D" id="3.10.180.10">
    <property type="entry name" value="2,3-Dihydroxybiphenyl 1,2-Dioxygenase, domain 1"/>
    <property type="match status" value="2"/>
</dbReference>
<proteinExistence type="predicted"/>
<dbReference type="PANTHER" id="PTHR10374:SF30">
    <property type="entry name" value="LACTOYLGLUTATHIONE LYASE"/>
    <property type="match status" value="1"/>
</dbReference>
<evidence type="ECO:0000313" key="3">
    <source>
        <dbReference type="Proteomes" id="UP001497527"/>
    </source>
</evidence>
<dbReference type="PROSITE" id="PS51819">
    <property type="entry name" value="VOC"/>
    <property type="match status" value="1"/>
</dbReference>
<gene>
    <name evidence="2" type="ORF">T190423A01A_60147</name>
</gene>